<gene>
    <name evidence="2" type="ORF">RFI_25338</name>
</gene>
<feature type="compositionally biased region" description="Low complexity" evidence="1">
    <location>
        <begin position="239"/>
        <end position="258"/>
    </location>
</feature>
<dbReference type="AlphaFoldDB" id="X6MF45"/>
<dbReference type="EMBL" id="ASPP01021795">
    <property type="protein sequence ID" value="ETO12037.1"/>
    <property type="molecule type" value="Genomic_DNA"/>
</dbReference>
<sequence>MNVDDENVDMNVNDESTEKSNEATMPEPMIKNLAAAELYQRNAKEFDATSQMLLRGNATMFGLRWPNLLDNNPFFWKCAHGNSTHADGNAQSDDGHHLDCYSHKHFYVYVPTCKTCSGSTCTVEGNDKDNPTDNRTSDDDTTRKYSNDTTITHKGSNKENEKILSWTVWCQSSIDWSSDDDNLFNAFRRPSKKKRRFDSTTAHFIHLSLEPVKPLLLTHPYTANTTNATDTLTAVSSSSSSMVASSTSTPTLTSTSTSRNPSNLCRSSNDRYTCPNVNHNDSTSLEPTDSSLWWNTIPPSTSSSTSTCNNNGCCSWNALLNDNQSYHTTDDSIPEVDINEL</sequence>
<protein>
    <submittedName>
        <fullName evidence="2">Uncharacterized protein</fullName>
    </submittedName>
</protein>
<feature type="region of interest" description="Disordered" evidence="1">
    <location>
        <begin position="239"/>
        <end position="264"/>
    </location>
</feature>
<evidence type="ECO:0000313" key="3">
    <source>
        <dbReference type="Proteomes" id="UP000023152"/>
    </source>
</evidence>
<organism evidence="2 3">
    <name type="scientific">Reticulomyxa filosa</name>
    <dbReference type="NCBI Taxonomy" id="46433"/>
    <lineage>
        <taxon>Eukaryota</taxon>
        <taxon>Sar</taxon>
        <taxon>Rhizaria</taxon>
        <taxon>Retaria</taxon>
        <taxon>Foraminifera</taxon>
        <taxon>Monothalamids</taxon>
        <taxon>Reticulomyxidae</taxon>
        <taxon>Reticulomyxa</taxon>
    </lineage>
</organism>
<keyword evidence="3" id="KW-1185">Reference proteome</keyword>
<comment type="caution">
    <text evidence="2">The sequence shown here is derived from an EMBL/GenBank/DDBJ whole genome shotgun (WGS) entry which is preliminary data.</text>
</comment>
<evidence type="ECO:0000313" key="2">
    <source>
        <dbReference type="EMBL" id="ETO12037.1"/>
    </source>
</evidence>
<name>X6MF45_RETFI</name>
<proteinExistence type="predicted"/>
<reference evidence="2 3" key="1">
    <citation type="journal article" date="2013" name="Curr. Biol.">
        <title>The Genome of the Foraminiferan Reticulomyxa filosa.</title>
        <authorList>
            <person name="Glockner G."/>
            <person name="Hulsmann N."/>
            <person name="Schleicher M."/>
            <person name="Noegel A.A."/>
            <person name="Eichinger L."/>
            <person name="Gallinger C."/>
            <person name="Pawlowski J."/>
            <person name="Sierra R."/>
            <person name="Euteneuer U."/>
            <person name="Pillet L."/>
            <person name="Moustafa A."/>
            <person name="Platzer M."/>
            <person name="Groth M."/>
            <person name="Szafranski K."/>
            <person name="Schliwa M."/>
        </authorList>
    </citation>
    <scope>NUCLEOTIDE SEQUENCE [LARGE SCALE GENOMIC DNA]</scope>
</reference>
<feature type="compositionally biased region" description="Basic and acidic residues" evidence="1">
    <location>
        <begin position="125"/>
        <end position="146"/>
    </location>
</feature>
<accession>X6MF45</accession>
<dbReference type="Proteomes" id="UP000023152">
    <property type="component" value="Unassembled WGS sequence"/>
</dbReference>
<evidence type="ECO:0000256" key="1">
    <source>
        <dbReference type="SAM" id="MobiDB-lite"/>
    </source>
</evidence>
<feature type="region of interest" description="Disordered" evidence="1">
    <location>
        <begin position="1"/>
        <end position="23"/>
    </location>
</feature>
<feature type="region of interest" description="Disordered" evidence="1">
    <location>
        <begin position="124"/>
        <end position="157"/>
    </location>
</feature>